<dbReference type="GO" id="GO:0016787">
    <property type="term" value="F:hydrolase activity"/>
    <property type="evidence" value="ECO:0007669"/>
    <property type="project" value="UniProtKB-KW"/>
</dbReference>
<dbReference type="EMBL" id="CP063982">
    <property type="protein sequence ID" value="UOD50711.1"/>
    <property type="molecule type" value="Genomic_DNA"/>
</dbReference>
<sequence length="298" mass="33256">MSKNYFALLLTSLMLSGCLATYGGKDPGSKEGQLISYQYEFDGVKDLKTEAVFRKPAAATATNKVPAVIVLHDGGGWSTERTRQYADLFTSNGYATLEPRLYFDDKAPRTNKKDLASLYAGLSYLSKQPEIDRNRIYAMGMSAGAMLAMLAKTQSANELFNRSDTTFRAIASMYPVCWLFTATIEGNPPKVFSDFTASDMKNWQPMPIRLFIPEFDDYEDRDATTCENFITKIPSEQARSTFSIKLYPGATHGWDHGRTYSFNTWAACKGRGCVNTNQSNPAVTQQGYKDVLSFFGEQ</sequence>
<dbReference type="RefSeq" id="WP_243479120.1">
    <property type="nucleotide sequence ID" value="NZ_CP063982.1"/>
</dbReference>
<keyword evidence="1 4" id="KW-0378">Hydrolase</keyword>
<dbReference type="Pfam" id="PF01738">
    <property type="entry name" value="DLH"/>
    <property type="match status" value="1"/>
</dbReference>
<keyword evidence="5" id="KW-1185">Reference proteome</keyword>
<keyword evidence="2" id="KW-0732">Signal</keyword>
<organism evidence="4 5">
    <name type="scientific">Orrella daihaiensis</name>
    <dbReference type="NCBI Taxonomy" id="2782176"/>
    <lineage>
        <taxon>Bacteria</taxon>
        <taxon>Pseudomonadati</taxon>
        <taxon>Pseudomonadota</taxon>
        <taxon>Betaproteobacteria</taxon>
        <taxon>Burkholderiales</taxon>
        <taxon>Alcaligenaceae</taxon>
        <taxon>Orrella</taxon>
    </lineage>
</organism>
<dbReference type="InterPro" id="IPR029058">
    <property type="entry name" value="AB_hydrolase_fold"/>
</dbReference>
<evidence type="ECO:0000256" key="1">
    <source>
        <dbReference type="ARBA" id="ARBA00022801"/>
    </source>
</evidence>
<proteinExistence type="predicted"/>
<feature type="domain" description="Dienelactone hydrolase" evidence="3">
    <location>
        <begin position="59"/>
        <end position="269"/>
    </location>
</feature>
<gene>
    <name evidence="4" type="ORF">DHf2319_01895</name>
</gene>
<dbReference type="PANTHER" id="PTHR22946">
    <property type="entry name" value="DIENELACTONE HYDROLASE DOMAIN-CONTAINING PROTEIN-RELATED"/>
    <property type="match status" value="1"/>
</dbReference>
<feature type="chain" id="PRO_5045582409" evidence="2">
    <location>
        <begin position="21"/>
        <end position="298"/>
    </location>
</feature>
<accession>A0ABY4AM64</accession>
<dbReference type="InterPro" id="IPR002925">
    <property type="entry name" value="Dienelactn_hydro"/>
</dbReference>
<protein>
    <submittedName>
        <fullName evidence="4">Dienelactone hydrolase family protein</fullName>
    </submittedName>
</protein>
<evidence type="ECO:0000256" key="2">
    <source>
        <dbReference type="SAM" id="SignalP"/>
    </source>
</evidence>
<name>A0ABY4AM64_9BURK</name>
<dbReference type="PROSITE" id="PS51257">
    <property type="entry name" value="PROKAR_LIPOPROTEIN"/>
    <property type="match status" value="1"/>
</dbReference>
<dbReference type="PANTHER" id="PTHR22946:SF9">
    <property type="entry name" value="POLYKETIDE TRANSFERASE AF380"/>
    <property type="match status" value="1"/>
</dbReference>
<dbReference type="Gene3D" id="3.40.50.1820">
    <property type="entry name" value="alpha/beta hydrolase"/>
    <property type="match status" value="1"/>
</dbReference>
<reference evidence="4 5" key="1">
    <citation type="submission" date="2020-11" db="EMBL/GenBank/DDBJ databases">
        <title>Algicoccus daihaiensis sp.nov., isolated from Daihai Lake in Inner Mongolia.</title>
        <authorList>
            <person name="Kai J."/>
        </authorList>
    </citation>
    <scope>NUCLEOTIDE SEQUENCE [LARGE SCALE GENOMIC DNA]</scope>
    <source>
        <strain evidence="5">f23</strain>
    </source>
</reference>
<dbReference type="Proteomes" id="UP000831607">
    <property type="component" value="Chromosome"/>
</dbReference>
<evidence type="ECO:0000313" key="5">
    <source>
        <dbReference type="Proteomes" id="UP000831607"/>
    </source>
</evidence>
<evidence type="ECO:0000313" key="4">
    <source>
        <dbReference type="EMBL" id="UOD50711.1"/>
    </source>
</evidence>
<dbReference type="InterPro" id="IPR050261">
    <property type="entry name" value="FrsA_esterase"/>
</dbReference>
<dbReference type="SUPFAM" id="SSF53474">
    <property type="entry name" value="alpha/beta-Hydrolases"/>
    <property type="match status" value="1"/>
</dbReference>
<evidence type="ECO:0000259" key="3">
    <source>
        <dbReference type="Pfam" id="PF01738"/>
    </source>
</evidence>
<feature type="signal peptide" evidence="2">
    <location>
        <begin position="1"/>
        <end position="20"/>
    </location>
</feature>